<proteinExistence type="predicted"/>
<accession>A0A2I0SU56</accession>
<dbReference type="AlphaFoldDB" id="A0A2I0SU56"/>
<evidence type="ECO:0000313" key="3">
    <source>
        <dbReference type="EMBL" id="PKT73450.1"/>
    </source>
</evidence>
<feature type="region of interest" description="Disordered" evidence="1">
    <location>
        <begin position="949"/>
        <end position="981"/>
    </location>
</feature>
<reference evidence="3 4" key="1">
    <citation type="submission" date="2017-12" db="EMBL/GenBank/DDBJ databases">
        <title>Streptomyces populusis sp. nov., a novel endophytic actinobacterium isolated from stems of Populus adenopoda Maxim.</title>
        <authorList>
            <person name="Wang Z."/>
        </authorList>
    </citation>
    <scope>NUCLEOTIDE SEQUENCE [LARGE SCALE GENOMIC DNA]</scope>
    <source>
        <strain evidence="3 4">A249</strain>
    </source>
</reference>
<evidence type="ECO:0000256" key="1">
    <source>
        <dbReference type="SAM" id="MobiDB-lite"/>
    </source>
</evidence>
<feature type="transmembrane region" description="Helical" evidence="2">
    <location>
        <begin position="194"/>
        <end position="216"/>
    </location>
</feature>
<protein>
    <recommendedName>
        <fullName evidence="5">NACHT domain-containing protein</fullName>
    </recommendedName>
</protein>
<sequence length="1228" mass="139218">MPTKVIRRPEGRERPHDAPWYTLYPRRWWSRFSGATRKEWRAFRTKREAHRSIAAARSWRPGWFSLGPLLRVYAFLGTIVLLVWVGLLVYDFQKTSHETEEQLKDSQLHKVLESLWLDAVSHIVGPVLTGSLILTFFLLYWYHKTKKPLVDKARTRPHELVSTGGTFGNRIVGRRELSQVIAQTLRNRKTRKPYLLVGGVGVGKTAVLVELTRMLAQQSAVPVPISLRDMKGDGELDFEEMARRRFAEEADQGVLAGSNIDKTWRQLRLDGKVVVIADGLEEALLDEKYQEDRDNIIRRAIERADRQRLPLVIASRPHTPLEGTRAAIADMEPLSEEAALEYLVGEQGELDERRLDWVVETAKVVESPIYLRIARLLQQCGLLDHLTLRGEKDRLDTRSNDCSTLRLGFLNTYRQAIEDGRVFDDLVMGREERRESMWVVSAMACLGLLQDSIEVTFDDFVSAHANDLRVRAQSQGNRQESPDTAQQYGTRLSISPAQRDAIWGVMCRKISGSASWLNTLDYPNECRTELARHTANGQLLGLVYGRKNKVRFPHSILQAYMGYRLLRELPDDKIATVVEPALHSPGPSRELLIALVLLSRHRAAPLTRRPADTSRTAHRARNRHGTSPKLAELLSNAAAARHDAKYFDLYAAAMEIDCVDPVPIQDKLAHELDEQWAGLDIRGDQRTIESAKLRLVRNFGAALRERDRRSKASRPSSGCPEQDPARPALPYKHLFQIGTHEPSHTVRIAIAHQIAAGGDAAFQELRAEFPIGSDPISQYLGKIRDAKQKLDRDYTAWLNEEDPDPAAGPEAAEKRQREHDWIVREYEQSRTTWWRHFTLRAWLVPMVVGSVSEKYRDEAKERLSIWLRNLAPQPGQQSPPMPLSLENALAEGFKNAANRRRRHPEAYEETRAHLVAQAEKMLTCSRYWYAQLSLLQALCLWELPDTVGRAPGSGTTNRRSRSTPPATSLTKGDEVASGSPTEPIKSVTRWLAMAGSAHEKTPAHIGAAYRRHGEKVLHPFIAEAGDLVTLALETGHPERFIWIDENEISNSVGSTPADPDRYRKHNLWISPSVGWSSLHPRAQRLLADVMVLLNLTEGKGGPDDIEERLKLSNRAALPHCLTHDRSLLHPERSIGRADKGESRTTCTSPCEFRLCPYPPQTGNAQAEVAELFCRQQQALLHSRFRWHPPAVSRHTAPWVSVPVRELHAFWEEMANRNRKTTDEDDHLL</sequence>
<feature type="compositionally biased region" description="Polar residues" evidence="1">
    <location>
        <begin position="953"/>
        <end position="970"/>
    </location>
</feature>
<feature type="transmembrane region" description="Helical" evidence="2">
    <location>
        <begin position="70"/>
        <end position="90"/>
    </location>
</feature>
<dbReference type="Gene3D" id="3.40.50.300">
    <property type="entry name" value="P-loop containing nucleotide triphosphate hydrolases"/>
    <property type="match status" value="1"/>
</dbReference>
<gene>
    <name evidence="3" type="ORF">CW362_08900</name>
</gene>
<dbReference type="OrthoDB" id="3544511at2"/>
<evidence type="ECO:0000256" key="2">
    <source>
        <dbReference type="SAM" id="Phobius"/>
    </source>
</evidence>
<dbReference type="SUPFAM" id="SSF52540">
    <property type="entry name" value="P-loop containing nucleoside triphosphate hydrolases"/>
    <property type="match status" value="1"/>
</dbReference>
<dbReference type="InterPro" id="IPR027417">
    <property type="entry name" value="P-loop_NTPase"/>
</dbReference>
<organism evidence="3 4">
    <name type="scientific">Streptomyces populi</name>
    <dbReference type="NCBI Taxonomy" id="2058924"/>
    <lineage>
        <taxon>Bacteria</taxon>
        <taxon>Bacillati</taxon>
        <taxon>Actinomycetota</taxon>
        <taxon>Actinomycetes</taxon>
        <taxon>Kitasatosporales</taxon>
        <taxon>Streptomycetaceae</taxon>
        <taxon>Streptomyces</taxon>
    </lineage>
</organism>
<keyword evidence="2" id="KW-0812">Transmembrane</keyword>
<name>A0A2I0SU56_9ACTN</name>
<feature type="compositionally biased region" description="Basic residues" evidence="1">
    <location>
        <begin position="616"/>
        <end position="626"/>
    </location>
</feature>
<keyword evidence="4" id="KW-1185">Reference proteome</keyword>
<keyword evidence="2" id="KW-0472">Membrane</keyword>
<evidence type="ECO:0000313" key="4">
    <source>
        <dbReference type="Proteomes" id="UP000236178"/>
    </source>
</evidence>
<evidence type="ECO:0008006" key="5">
    <source>
        <dbReference type="Google" id="ProtNLM"/>
    </source>
</evidence>
<keyword evidence="2" id="KW-1133">Transmembrane helix</keyword>
<dbReference type="Proteomes" id="UP000236178">
    <property type="component" value="Unassembled WGS sequence"/>
</dbReference>
<comment type="caution">
    <text evidence="3">The sequence shown here is derived from an EMBL/GenBank/DDBJ whole genome shotgun (WGS) entry which is preliminary data.</text>
</comment>
<dbReference type="RefSeq" id="WP_103548820.1">
    <property type="nucleotide sequence ID" value="NZ_JBHJSK010000008.1"/>
</dbReference>
<feature type="transmembrane region" description="Helical" evidence="2">
    <location>
        <begin position="123"/>
        <end position="142"/>
    </location>
</feature>
<feature type="region of interest" description="Disordered" evidence="1">
    <location>
        <begin position="704"/>
        <end position="728"/>
    </location>
</feature>
<dbReference type="EMBL" id="PJOS01000011">
    <property type="protein sequence ID" value="PKT73450.1"/>
    <property type="molecule type" value="Genomic_DNA"/>
</dbReference>
<feature type="region of interest" description="Disordered" evidence="1">
    <location>
        <begin position="607"/>
        <end position="627"/>
    </location>
</feature>